<protein>
    <recommendedName>
        <fullName evidence="3">Peptidase C51 domain-containing protein</fullName>
    </recommendedName>
</protein>
<evidence type="ECO:0000313" key="4">
    <source>
        <dbReference type="EMBL" id="GAA3810667.1"/>
    </source>
</evidence>
<comment type="caution">
    <text evidence="4">The sequence shown here is derived from an EMBL/GenBank/DDBJ whole genome shotgun (WGS) entry which is preliminary data.</text>
</comment>
<evidence type="ECO:0000259" key="3">
    <source>
        <dbReference type="Pfam" id="PF05257"/>
    </source>
</evidence>
<feature type="region of interest" description="Disordered" evidence="1">
    <location>
        <begin position="274"/>
        <end position="323"/>
    </location>
</feature>
<sequence length="323" mass="34223">MSPELQKMLDLLQTQLGYSEQGGGYTKFGAWYGKTVEFDSDYSAQPWCDMFLSWAAHQLGYEKWFGQFAYTVNHAEWFVDHGAWGTTPKPGAVVFFDWGGSDVVDNIDHVGMVVSVDGQTIHTIEGNVDGRFVREKVRDQSYVVGYGYPEKVKAKLSEVTVVTKASFAGPQAGAAPAVLAGTRSAQDAPAAEPIVPAMTLAAAESSIPATVTMGMPAANGIAGGVASQQADLGAGALVAPVLIASLVLIAYFKVTHASVRLALSIARRGQDRQSVTAGSRTPYRSANSASFATASRPRVQGRTIMRSTPSLSQPPTSSGPVNE</sequence>
<dbReference type="Proteomes" id="UP001500888">
    <property type="component" value="Unassembled WGS sequence"/>
</dbReference>
<name>A0ABP7I675_9ACTN</name>
<keyword evidence="2" id="KW-0812">Transmembrane</keyword>
<organism evidence="4 5">
    <name type="scientific">Sphaerisporangium flaviroseum</name>
    <dbReference type="NCBI Taxonomy" id="509199"/>
    <lineage>
        <taxon>Bacteria</taxon>
        <taxon>Bacillati</taxon>
        <taxon>Actinomycetota</taxon>
        <taxon>Actinomycetes</taxon>
        <taxon>Streptosporangiales</taxon>
        <taxon>Streptosporangiaceae</taxon>
        <taxon>Sphaerisporangium</taxon>
    </lineage>
</organism>
<dbReference type="InterPro" id="IPR007921">
    <property type="entry name" value="CHAP_dom"/>
</dbReference>
<keyword evidence="5" id="KW-1185">Reference proteome</keyword>
<evidence type="ECO:0000256" key="1">
    <source>
        <dbReference type="SAM" id="MobiDB-lite"/>
    </source>
</evidence>
<dbReference type="Gene3D" id="3.90.1720.10">
    <property type="entry name" value="endopeptidase domain like (from Nostoc punctiforme)"/>
    <property type="match status" value="1"/>
</dbReference>
<dbReference type="Pfam" id="PF05257">
    <property type="entry name" value="CHAP"/>
    <property type="match status" value="1"/>
</dbReference>
<evidence type="ECO:0000256" key="2">
    <source>
        <dbReference type="SAM" id="Phobius"/>
    </source>
</evidence>
<proteinExistence type="predicted"/>
<keyword evidence="2" id="KW-1133">Transmembrane helix</keyword>
<gene>
    <name evidence="4" type="ORF">GCM10022226_33880</name>
</gene>
<accession>A0ABP7I675</accession>
<feature type="compositionally biased region" description="Polar residues" evidence="1">
    <location>
        <begin position="274"/>
        <end position="293"/>
    </location>
</feature>
<feature type="compositionally biased region" description="Low complexity" evidence="1">
    <location>
        <begin position="307"/>
        <end position="323"/>
    </location>
</feature>
<feature type="domain" description="Peptidase C51" evidence="3">
    <location>
        <begin position="42"/>
        <end position="127"/>
    </location>
</feature>
<reference evidence="5" key="1">
    <citation type="journal article" date="2019" name="Int. J. Syst. Evol. Microbiol.">
        <title>The Global Catalogue of Microorganisms (GCM) 10K type strain sequencing project: providing services to taxonomists for standard genome sequencing and annotation.</title>
        <authorList>
            <consortium name="The Broad Institute Genomics Platform"/>
            <consortium name="The Broad Institute Genome Sequencing Center for Infectious Disease"/>
            <person name="Wu L."/>
            <person name="Ma J."/>
        </authorList>
    </citation>
    <scope>NUCLEOTIDE SEQUENCE [LARGE SCALE GENOMIC DNA]</scope>
    <source>
        <strain evidence="5">JCM 16908</strain>
    </source>
</reference>
<dbReference type="EMBL" id="BAAAZR010000008">
    <property type="protein sequence ID" value="GAA3810667.1"/>
    <property type="molecule type" value="Genomic_DNA"/>
</dbReference>
<dbReference type="InterPro" id="IPR038765">
    <property type="entry name" value="Papain-like_cys_pep_sf"/>
</dbReference>
<dbReference type="SUPFAM" id="SSF54001">
    <property type="entry name" value="Cysteine proteinases"/>
    <property type="match status" value="1"/>
</dbReference>
<evidence type="ECO:0000313" key="5">
    <source>
        <dbReference type="Proteomes" id="UP001500888"/>
    </source>
</evidence>
<keyword evidence="2" id="KW-0472">Membrane</keyword>
<feature type="transmembrane region" description="Helical" evidence="2">
    <location>
        <begin position="232"/>
        <end position="252"/>
    </location>
</feature>